<evidence type="ECO:0000313" key="1">
    <source>
        <dbReference type="EMBL" id="MFB9556891.1"/>
    </source>
</evidence>
<comment type="caution">
    <text evidence="1">The sequence shown here is derived from an EMBL/GenBank/DDBJ whole genome shotgun (WGS) entry which is preliminary data.</text>
</comment>
<organism evidence="1 2">
    <name type="scientific">Streptomyces roseoviridis</name>
    <dbReference type="NCBI Taxonomy" id="67361"/>
    <lineage>
        <taxon>Bacteria</taxon>
        <taxon>Bacillati</taxon>
        <taxon>Actinomycetota</taxon>
        <taxon>Actinomycetes</taxon>
        <taxon>Kitasatosporales</taxon>
        <taxon>Streptomycetaceae</taxon>
        <taxon>Streptomyces</taxon>
    </lineage>
</organism>
<name>A0ABV5QW70_9ACTN</name>
<evidence type="ECO:0000313" key="2">
    <source>
        <dbReference type="Proteomes" id="UP001589716"/>
    </source>
</evidence>
<reference evidence="1 2" key="1">
    <citation type="submission" date="2024-09" db="EMBL/GenBank/DDBJ databases">
        <authorList>
            <person name="Sun Q."/>
            <person name="Mori K."/>
        </authorList>
    </citation>
    <scope>NUCLEOTIDE SEQUENCE [LARGE SCALE GENOMIC DNA]</scope>
    <source>
        <strain evidence="1 2">JCM 4414</strain>
    </source>
</reference>
<protein>
    <submittedName>
        <fullName evidence="1">Uncharacterized protein</fullName>
    </submittedName>
</protein>
<proteinExistence type="predicted"/>
<gene>
    <name evidence="1" type="ORF">ACFFTP_22195</name>
</gene>
<accession>A0ABV5QW70</accession>
<dbReference type="EMBL" id="JBHMCT010000013">
    <property type="protein sequence ID" value="MFB9556891.1"/>
    <property type="molecule type" value="Genomic_DNA"/>
</dbReference>
<keyword evidence="2" id="KW-1185">Reference proteome</keyword>
<dbReference type="Proteomes" id="UP001589716">
    <property type="component" value="Unassembled WGS sequence"/>
</dbReference>
<dbReference type="RefSeq" id="WP_345484662.1">
    <property type="nucleotide sequence ID" value="NZ_BAAAWU010000001.1"/>
</dbReference>
<sequence length="277" mass="30381">MPLRAKEFFDELALPFASGTVVGDTYYATPVRDSPLRLRIEFAQTVMDRQYDGLRLTVTHVERGALDTRHLSFADHDTFVRRDAAQGLAAGRGVIRDWHKDGPAPWAGAELAGLRKAIEDLARIWCPALLTAREVEPEPWAVRWHDQFWASDPATLARLHEATQAVFGLAEAGTYDGRTVSESLHNARFYVMDILGLPLDQGMLAEAAAVTQLTGRRLGPDTVAALDRISSIPLDEQRSLVQAAAWRHAAATPAVRRSSASSALPATAAIRSTTRIH</sequence>